<dbReference type="PANTHER" id="PTHR10736:SF65">
    <property type="entry name" value="BESTROPHIN 1, ISOFORM C-RELATED"/>
    <property type="match status" value="1"/>
</dbReference>
<reference evidence="8" key="1">
    <citation type="submission" date="2020-11" db="EMBL/GenBank/DDBJ databases">
        <authorList>
            <person name="Tran Van P."/>
        </authorList>
    </citation>
    <scope>NUCLEOTIDE SEQUENCE</scope>
</reference>
<organism evidence="8">
    <name type="scientific">Notodromas monacha</name>
    <dbReference type="NCBI Taxonomy" id="399045"/>
    <lineage>
        <taxon>Eukaryota</taxon>
        <taxon>Metazoa</taxon>
        <taxon>Ecdysozoa</taxon>
        <taxon>Arthropoda</taxon>
        <taxon>Crustacea</taxon>
        <taxon>Oligostraca</taxon>
        <taxon>Ostracoda</taxon>
        <taxon>Podocopa</taxon>
        <taxon>Podocopida</taxon>
        <taxon>Cypridocopina</taxon>
        <taxon>Cypridoidea</taxon>
        <taxon>Cyprididae</taxon>
        <taxon>Notodromas</taxon>
    </lineage>
</organism>
<evidence type="ECO:0000256" key="3">
    <source>
        <dbReference type="ARBA" id="ARBA00022989"/>
    </source>
</evidence>
<keyword evidence="6" id="KW-0813">Transport</keyword>
<evidence type="ECO:0000256" key="6">
    <source>
        <dbReference type="RuleBase" id="RU363126"/>
    </source>
</evidence>
<feature type="region of interest" description="Disordered" evidence="7">
    <location>
        <begin position="475"/>
        <end position="511"/>
    </location>
</feature>
<feature type="transmembrane region" description="Helical" evidence="6">
    <location>
        <begin position="76"/>
        <end position="95"/>
    </location>
</feature>
<gene>
    <name evidence="8" type="ORF">NMOB1V02_LOCUS2956</name>
</gene>
<keyword evidence="6" id="KW-0406">Ion transport</keyword>
<protein>
    <recommendedName>
        <fullName evidence="6">Bestrophin homolog</fullName>
    </recommendedName>
</protein>
<evidence type="ECO:0000313" key="8">
    <source>
        <dbReference type="EMBL" id="CAD7275153.1"/>
    </source>
</evidence>
<evidence type="ECO:0000256" key="7">
    <source>
        <dbReference type="SAM" id="MobiDB-lite"/>
    </source>
</evidence>
<keyword evidence="2 6" id="KW-0812">Transmembrane</keyword>
<comment type="function">
    <text evidence="6">Forms chloride channels.</text>
</comment>
<evidence type="ECO:0000256" key="2">
    <source>
        <dbReference type="ARBA" id="ARBA00022692"/>
    </source>
</evidence>
<keyword evidence="6" id="KW-1003">Cell membrane</keyword>
<evidence type="ECO:0000256" key="1">
    <source>
        <dbReference type="ARBA" id="ARBA00004370"/>
    </source>
</evidence>
<accession>A0A7R9BJJ0</accession>
<keyword evidence="3 6" id="KW-1133">Transmembrane helix</keyword>
<evidence type="ECO:0000256" key="4">
    <source>
        <dbReference type="ARBA" id="ARBA00023136"/>
    </source>
</evidence>
<name>A0A7R9BJJ0_9CRUS</name>
<proteinExistence type="inferred from homology"/>
<dbReference type="EMBL" id="CAJPEX010000365">
    <property type="protein sequence ID" value="CAG0915305.1"/>
    <property type="molecule type" value="Genomic_DNA"/>
</dbReference>
<feature type="transmembrane region" description="Helical" evidence="6">
    <location>
        <begin position="29"/>
        <end position="55"/>
    </location>
</feature>
<sequence>MSVLYAHKMARGGYFGRFWKLLFLWRGSVYKLIYCDLLVWLMIYASLSIMRRYFLGDNEILIFDKLCLYCNKFSDLIPLPFVLGFYVSLIVNRWWIMWDTLPWPDDIAMFVTAILKGQDERARLMRRTIMRYVNLAGVHTMALFSGSVRRRFPTLDHLVAAGLLEEGEKQIFEEMSGRITKLYWMPLVWATAIVTKARREKLIDADISMKTMIDHLCDFRRKCEKSLHIEVINVPLVYTQVVTIAVYAYFLANLFGRQFTGERDQVDAYLPVFTVFQFLVYMGWMKVAETLINPYGDDDDDFELNWLIDRHLQVSYMIVDEMHATHPELVKDAYWDEVLPNVLPNGDGAAPRVEAPHFAGSFCDLTSRKVSPSVPNTPEILVDNSLKVPEFRLKKPPAYKRFLSNYAVRDENSGSHGALHRKDSLSVSMQIGPLPKRSTTVSDKMYKFFFDRPSTGSRQFVAQNEVNMPLTTVMEDEPDKPEEENHDQTESTTTTPNQNSSTTTLPLSMFGSHGSGLTEAVYGHQGNKESVACGNRLRSVSYNVDTNSEGDQSPGILLMVPQLNNPANTENDKGA</sequence>
<comment type="similarity">
    <text evidence="5 6">Belongs to the anion channel-forming bestrophin (TC 1.A.46) family. Calcium-sensitive chloride channel subfamily.</text>
</comment>
<keyword evidence="6" id="KW-0407">Ion channel</keyword>
<dbReference type="InterPro" id="IPR021134">
    <property type="entry name" value="Bestrophin-like"/>
</dbReference>
<dbReference type="InterPro" id="IPR000615">
    <property type="entry name" value="Bestrophin"/>
</dbReference>
<feature type="compositionally biased region" description="Acidic residues" evidence="7">
    <location>
        <begin position="475"/>
        <end position="485"/>
    </location>
</feature>
<feature type="transmembrane region" description="Helical" evidence="6">
    <location>
        <begin position="236"/>
        <end position="256"/>
    </location>
</feature>
<dbReference type="GO" id="GO:0034707">
    <property type="term" value="C:chloride channel complex"/>
    <property type="evidence" value="ECO:0007669"/>
    <property type="project" value="UniProtKB-KW"/>
</dbReference>
<dbReference type="GO" id="GO:0005886">
    <property type="term" value="C:plasma membrane"/>
    <property type="evidence" value="ECO:0007669"/>
    <property type="project" value="UniProtKB-SubCell"/>
</dbReference>
<keyword evidence="4 6" id="KW-0472">Membrane</keyword>
<dbReference type="OrthoDB" id="201595at2759"/>
<dbReference type="EMBL" id="OA882402">
    <property type="protein sequence ID" value="CAD7275153.1"/>
    <property type="molecule type" value="Genomic_DNA"/>
</dbReference>
<dbReference type="AlphaFoldDB" id="A0A7R9BJJ0"/>
<evidence type="ECO:0000256" key="5">
    <source>
        <dbReference type="ARBA" id="ARBA00034769"/>
    </source>
</evidence>
<keyword evidence="6" id="KW-0869">Chloride channel</keyword>
<dbReference type="GO" id="GO:0005254">
    <property type="term" value="F:chloride channel activity"/>
    <property type="evidence" value="ECO:0007669"/>
    <property type="project" value="UniProtKB-KW"/>
</dbReference>
<dbReference type="Pfam" id="PF01062">
    <property type="entry name" value="Bestrophin"/>
    <property type="match status" value="1"/>
</dbReference>
<comment type="subcellular location">
    <subcellularLocation>
        <location evidence="6">Cell membrane</location>
        <topology evidence="6">Multi-pass membrane protein</topology>
    </subcellularLocation>
    <subcellularLocation>
        <location evidence="1">Membrane</location>
    </subcellularLocation>
</comment>
<evidence type="ECO:0000313" key="9">
    <source>
        <dbReference type="Proteomes" id="UP000678499"/>
    </source>
</evidence>
<keyword evidence="6" id="KW-0868">Chloride</keyword>
<dbReference type="PANTHER" id="PTHR10736">
    <property type="entry name" value="BESTROPHIN"/>
    <property type="match status" value="1"/>
</dbReference>
<feature type="compositionally biased region" description="Low complexity" evidence="7">
    <location>
        <begin position="490"/>
        <end position="504"/>
    </location>
</feature>
<dbReference type="Proteomes" id="UP000678499">
    <property type="component" value="Unassembled WGS sequence"/>
</dbReference>
<keyword evidence="9" id="KW-1185">Reference proteome</keyword>